<evidence type="ECO:0000256" key="6">
    <source>
        <dbReference type="ARBA" id="ARBA00022849"/>
    </source>
</evidence>
<reference evidence="11 12" key="1">
    <citation type="submission" date="2018-11" db="EMBL/GenBank/DDBJ databases">
        <title>Rufibacter latericius sp. nov., isolated from water in Baiyang Lake.</title>
        <authorList>
            <person name="Yang Y."/>
        </authorList>
    </citation>
    <scope>NUCLEOTIDE SEQUENCE [LARGE SCALE GENOMIC DNA]</scope>
    <source>
        <strain evidence="11 12">R-22-1c-1</strain>
    </source>
</reference>
<dbReference type="Proteomes" id="UP000272117">
    <property type="component" value="Unassembled WGS sequence"/>
</dbReference>
<feature type="transmembrane region" description="Helical" evidence="10">
    <location>
        <begin position="321"/>
        <end position="344"/>
    </location>
</feature>
<evidence type="ECO:0000256" key="10">
    <source>
        <dbReference type="SAM" id="Phobius"/>
    </source>
</evidence>
<organism evidence="11 12">
    <name type="scientific">Rufibacter latericius</name>
    <dbReference type="NCBI Taxonomy" id="2487040"/>
    <lineage>
        <taxon>Bacteria</taxon>
        <taxon>Pseudomonadati</taxon>
        <taxon>Bacteroidota</taxon>
        <taxon>Cytophagia</taxon>
        <taxon>Cytophagales</taxon>
        <taxon>Hymenobacteraceae</taxon>
        <taxon>Rufibacter</taxon>
    </lineage>
</organism>
<evidence type="ECO:0000256" key="2">
    <source>
        <dbReference type="ARBA" id="ARBA00010110"/>
    </source>
</evidence>
<dbReference type="Gene3D" id="1.20.1530.20">
    <property type="match status" value="1"/>
</dbReference>
<evidence type="ECO:0000313" key="12">
    <source>
        <dbReference type="Proteomes" id="UP000272117"/>
    </source>
</evidence>
<protein>
    <submittedName>
        <fullName evidence="11">Arsenical-resistance protein</fullName>
    </submittedName>
</protein>
<dbReference type="InterPro" id="IPR038770">
    <property type="entry name" value="Na+/solute_symporter_sf"/>
</dbReference>
<comment type="caution">
    <text evidence="11">The sequence shown here is derived from an EMBL/GenBank/DDBJ whole genome shotgun (WGS) entry which is preliminary data.</text>
</comment>
<dbReference type="InterPro" id="IPR002657">
    <property type="entry name" value="BilAc:Na_symport/Acr3"/>
</dbReference>
<feature type="transmembrane region" description="Helical" evidence="10">
    <location>
        <begin position="85"/>
        <end position="109"/>
    </location>
</feature>
<dbReference type="OrthoDB" id="9771457at2"/>
<feature type="transmembrane region" description="Helical" evidence="10">
    <location>
        <begin position="223"/>
        <end position="246"/>
    </location>
</feature>
<gene>
    <name evidence="11" type="primary">arsB</name>
    <name evidence="11" type="ORF">EFB08_17105</name>
</gene>
<dbReference type="GO" id="GO:0015297">
    <property type="term" value="F:antiporter activity"/>
    <property type="evidence" value="ECO:0007669"/>
    <property type="project" value="UniProtKB-UniRule"/>
</dbReference>
<feature type="transmembrane region" description="Helical" evidence="10">
    <location>
        <begin position="115"/>
        <end position="134"/>
    </location>
</feature>
<comment type="subcellular location">
    <subcellularLocation>
        <location evidence="1 9">Cell membrane</location>
        <topology evidence="1 9">Multi-pass membrane protein</topology>
    </subcellularLocation>
</comment>
<evidence type="ECO:0000256" key="7">
    <source>
        <dbReference type="ARBA" id="ARBA00022989"/>
    </source>
</evidence>
<dbReference type="GO" id="GO:0015104">
    <property type="term" value="F:antimonite transmembrane transporter activity"/>
    <property type="evidence" value="ECO:0007669"/>
    <property type="project" value="TreeGrafter"/>
</dbReference>
<dbReference type="InterPro" id="IPR004706">
    <property type="entry name" value="Arsenical-R_Acr3"/>
</dbReference>
<dbReference type="NCBIfam" id="TIGR00832">
    <property type="entry name" value="acr3"/>
    <property type="match status" value="1"/>
</dbReference>
<dbReference type="PIRSF" id="PIRSF005508">
    <property type="entry name" value="Acr3"/>
    <property type="match status" value="1"/>
</dbReference>
<dbReference type="GO" id="GO:0046685">
    <property type="term" value="P:response to arsenic-containing substance"/>
    <property type="evidence" value="ECO:0007669"/>
    <property type="project" value="UniProtKB-KW"/>
</dbReference>
<keyword evidence="4 9" id="KW-1003">Cell membrane</keyword>
<evidence type="ECO:0000256" key="5">
    <source>
        <dbReference type="ARBA" id="ARBA00022692"/>
    </source>
</evidence>
<dbReference type="FunFam" id="1.20.1530.20:FF:000009">
    <property type="entry name" value="Arsenite transporter, ACR3 family"/>
    <property type="match status" value="1"/>
</dbReference>
<dbReference type="PANTHER" id="PTHR43057:SF1">
    <property type="entry name" value="ARSENICAL-RESISTANCE PROTEIN 3"/>
    <property type="match status" value="1"/>
</dbReference>
<dbReference type="EMBL" id="RJJD01000013">
    <property type="protein sequence ID" value="RNI24092.1"/>
    <property type="molecule type" value="Genomic_DNA"/>
</dbReference>
<keyword evidence="8 9" id="KW-0472">Membrane</keyword>
<dbReference type="PANTHER" id="PTHR43057">
    <property type="entry name" value="ARSENITE EFFLUX TRANSPORTER"/>
    <property type="match status" value="1"/>
</dbReference>
<dbReference type="Pfam" id="PF01758">
    <property type="entry name" value="SBF"/>
    <property type="match status" value="1"/>
</dbReference>
<feature type="transmembrane region" description="Helical" evidence="10">
    <location>
        <begin position="146"/>
        <end position="168"/>
    </location>
</feature>
<feature type="transmembrane region" description="Helical" evidence="10">
    <location>
        <begin position="188"/>
        <end position="211"/>
    </location>
</feature>
<accession>A0A3M9MEU9</accession>
<evidence type="ECO:0000256" key="8">
    <source>
        <dbReference type="ARBA" id="ARBA00023136"/>
    </source>
</evidence>
<feature type="transmembrane region" description="Helical" evidence="10">
    <location>
        <begin position="43"/>
        <end position="65"/>
    </location>
</feature>
<keyword evidence="12" id="KW-1185">Reference proteome</keyword>
<feature type="transmembrane region" description="Helical" evidence="10">
    <location>
        <begin position="18"/>
        <end position="37"/>
    </location>
</feature>
<evidence type="ECO:0000256" key="3">
    <source>
        <dbReference type="ARBA" id="ARBA00022448"/>
    </source>
</evidence>
<evidence type="ECO:0000256" key="4">
    <source>
        <dbReference type="ARBA" id="ARBA00022475"/>
    </source>
</evidence>
<evidence type="ECO:0000256" key="9">
    <source>
        <dbReference type="PIRNR" id="PIRNR005508"/>
    </source>
</evidence>
<dbReference type="AlphaFoldDB" id="A0A3M9MEU9"/>
<evidence type="ECO:0000256" key="1">
    <source>
        <dbReference type="ARBA" id="ARBA00004651"/>
    </source>
</evidence>
<name>A0A3M9MEU9_9BACT</name>
<feature type="transmembrane region" description="Helical" evidence="10">
    <location>
        <begin position="258"/>
        <end position="279"/>
    </location>
</feature>
<dbReference type="RefSeq" id="WP_123128179.1">
    <property type="nucleotide sequence ID" value="NZ_RJJD01000013.1"/>
</dbReference>
<comment type="similarity">
    <text evidence="2 9">Belongs to the arsenical resistance-3 (ACR3) (TC 2.A.59) family.</text>
</comment>
<keyword evidence="7 9" id="KW-1133">Transmembrane helix</keyword>
<dbReference type="GO" id="GO:0005886">
    <property type="term" value="C:plasma membrane"/>
    <property type="evidence" value="ECO:0007669"/>
    <property type="project" value="UniProtKB-SubCell"/>
</dbReference>
<keyword evidence="5 9" id="KW-0812">Transmembrane</keyword>
<dbReference type="GO" id="GO:0015105">
    <property type="term" value="F:arsenite transmembrane transporter activity"/>
    <property type="evidence" value="ECO:0007669"/>
    <property type="project" value="TreeGrafter"/>
</dbReference>
<proteinExistence type="inferred from homology"/>
<keyword evidence="6" id="KW-0059">Arsenical resistance</keyword>
<keyword evidence="3 9" id="KW-0813">Transport</keyword>
<feature type="transmembrane region" description="Helical" evidence="10">
    <location>
        <begin position="291"/>
        <end position="315"/>
    </location>
</feature>
<evidence type="ECO:0000313" key="11">
    <source>
        <dbReference type="EMBL" id="RNI24092.1"/>
    </source>
</evidence>
<sequence>MSQCTVDKRKRLSRLDQFLTLWIFLAMGVGVLIGYVYPEVEDTINTFQTGTVNVPIAIGLILMMYPPLAKVRYSQLGRVFKNVKVITLSLVLNWIIGPILMFLLAIIFLRDYPEYMVGIILIGLARCIAMVLVWNELAEGDREYAAGLVAFNSIFQVLFYSLFAYIFITILPTWFGLEGKVVDISMGAIAESVGIYLGIPFLMGFLSSLILRRVKGNEWYQNVFIPAISPITLVALLFTIVVMFSLKGNLIVNIPLDVIRIAIPLVIYFAIMFVVSIYMGKALGANYAQNASVAFTATGNNFELAIAVAIGVFGLNSGQAFAGVVGPLIEVPALIALVNLAYWFRRKYYGTEPLLTSAPTVEEAKA</sequence>